<dbReference type="GO" id="GO:0016020">
    <property type="term" value="C:membrane"/>
    <property type="evidence" value="ECO:0007669"/>
    <property type="project" value="UniProtKB-SubCell"/>
</dbReference>
<dbReference type="SUPFAM" id="SSF140478">
    <property type="entry name" value="LemA-like"/>
    <property type="match status" value="1"/>
</dbReference>
<dbReference type="InterPro" id="IPR023353">
    <property type="entry name" value="LemA-like_dom_sf"/>
</dbReference>
<evidence type="ECO:0000313" key="7">
    <source>
        <dbReference type="Proteomes" id="UP000623250"/>
    </source>
</evidence>
<gene>
    <name evidence="6" type="ORF">JDN41_05520</name>
</gene>
<evidence type="ECO:0000256" key="5">
    <source>
        <dbReference type="ARBA" id="ARBA00023136"/>
    </source>
</evidence>
<evidence type="ECO:0000256" key="1">
    <source>
        <dbReference type="ARBA" id="ARBA00004167"/>
    </source>
</evidence>
<accession>A0A8I1KLA0</accession>
<comment type="similarity">
    <text evidence="2">Belongs to the LemA family.</text>
</comment>
<protein>
    <submittedName>
        <fullName evidence="6">LemA family protein</fullName>
    </submittedName>
</protein>
<dbReference type="PROSITE" id="PS51257">
    <property type="entry name" value="PROKAR_LIPOPROTEIN"/>
    <property type="match status" value="1"/>
</dbReference>
<sequence>MLNRSIFRLAPAAALIAVALVLSGCGVNTIPSYEQQAKAAWSEVQNQYKRRADLIPNLVETVKGFAAQEKSVLEGVVEARAKATQAQINVPPDILTNPEAMKNFQAAQAQLTGALGRLLATVENYPDLKSNQNFLALQNQIEGTENRIAIARRDYIQAVRLYNTELNTFPGRIWKSVLYSNAKDMATFEVPVEETQTPKVDFGTNKPKQ</sequence>
<keyword evidence="7" id="KW-1185">Reference proteome</keyword>
<dbReference type="PANTHER" id="PTHR34478">
    <property type="entry name" value="PROTEIN LEMA"/>
    <property type="match status" value="1"/>
</dbReference>
<evidence type="ECO:0000313" key="6">
    <source>
        <dbReference type="EMBL" id="MBJ7543013.1"/>
    </source>
</evidence>
<dbReference type="EMBL" id="JAEMUK010000010">
    <property type="protein sequence ID" value="MBJ7543013.1"/>
    <property type="molecule type" value="Genomic_DNA"/>
</dbReference>
<name>A0A8I1KLA0_9HYPH</name>
<keyword evidence="4" id="KW-1133">Transmembrane helix</keyword>
<comment type="caution">
    <text evidence="6">The sequence shown here is derived from an EMBL/GenBank/DDBJ whole genome shotgun (WGS) entry which is preliminary data.</text>
</comment>
<reference evidence="6 7" key="1">
    <citation type="submission" date="2020-12" db="EMBL/GenBank/DDBJ databases">
        <title>Revised draft genomes of Rhodomicrobium vannielii ATCC 17100 and Rhodomicrobium udaipurense JA643.</title>
        <authorList>
            <person name="Conners E.M."/>
            <person name="Davenport E.J."/>
            <person name="Bose A."/>
        </authorList>
    </citation>
    <scope>NUCLEOTIDE SEQUENCE [LARGE SCALE GENOMIC DNA]</scope>
    <source>
        <strain evidence="6 7">JA643</strain>
    </source>
</reference>
<evidence type="ECO:0000256" key="3">
    <source>
        <dbReference type="ARBA" id="ARBA00022692"/>
    </source>
</evidence>
<comment type="subcellular location">
    <subcellularLocation>
        <location evidence="1">Membrane</location>
        <topology evidence="1">Single-pass membrane protein</topology>
    </subcellularLocation>
</comment>
<evidence type="ECO:0000256" key="2">
    <source>
        <dbReference type="ARBA" id="ARBA00008854"/>
    </source>
</evidence>
<dbReference type="Pfam" id="PF04011">
    <property type="entry name" value="LemA"/>
    <property type="match status" value="1"/>
</dbReference>
<proteinExistence type="inferred from homology"/>
<dbReference type="RefSeq" id="WP_013420465.1">
    <property type="nucleotide sequence ID" value="NZ_JAEMUK010000010.1"/>
</dbReference>
<dbReference type="AlphaFoldDB" id="A0A8I1KLA0"/>
<dbReference type="Proteomes" id="UP000623250">
    <property type="component" value="Unassembled WGS sequence"/>
</dbReference>
<organism evidence="6 7">
    <name type="scientific">Rhodomicrobium udaipurense</name>
    <dbReference type="NCBI Taxonomy" id="1202716"/>
    <lineage>
        <taxon>Bacteria</taxon>
        <taxon>Pseudomonadati</taxon>
        <taxon>Pseudomonadota</taxon>
        <taxon>Alphaproteobacteria</taxon>
        <taxon>Hyphomicrobiales</taxon>
        <taxon>Hyphomicrobiaceae</taxon>
        <taxon>Rhodomicrobium</taxon>
    </lineage>
</organism>
<evidence type="ECO:0000256" key="4">
    <source>
        <dbReference type="ARBA" id="ARBA00022989"/>
    </source>
</evidence>
<dbReference type="InterPro" id="IPR007156">
    <property type="entry name" value="MamQ_LemA"/>
</dbReference>
<dbReference type="PANTHER" id="PTHR34478:SF2">
    <property type="entry name" value="MEMBRANE PROTEIN"/>
    <property type="match status" value="1"/>
</dbReference>
<keyword evidence="5" id="KW-0472">Membrane</keyword>
<keyword evidence="3" id="KW-0812">Transmembrane</keyword>
<dbReference type="Gene3D" id="1.20.1440.20">
    <property type="entry name" value="LemA-like domain"/>
    <property type="match status" value="1"/>
</dbReference>